<accession>A0ABW5WKW5</accession>
<dbReference type="EC" id="2.4.-.-" evidence="2"/>
<dbReference type="PANTHER" id="PTHR12526">
    <property type="entry name" value="GLYCOSYLTRANSFERASE"/>
    <property type="match status" value="1"/>
</dbReference>
<comment type="caution">
    <text evidence="2">The sequence shown here is derived from an EMBL/GenBank/DDBJ whole genome shotgun (WGS) entry which is preliminary data.</text>
</comment>
<evidence type="ECO:0000313" key="3">
    <source>
        <dbReference type="Proteomes" id="UP001597533"/>
    </source>
</evidence>
<dbReference type="EMBL" id="JBHUOV010000001">
    <property type="protein sequence ID" value="MFD2823322.1"/>
    <property type="molecule type" value="Genomic_DNA"/>
</dbReference>
<protein>
    <submittedName>
        <fullName evidence="2">Glycosyltransferase</fullName>
        <ecNumber evidence="2">2.4.-.-</ecNumber>
    </submittedName>
</protein>
<dbReference type="Proteomes" id="UP001597533">
    <property type="component" value="Unassembled WGS sequence"/>
</dbReference>
<organism evidence="2 3">
    <name type="scientific">Lacinutrix iliipiscaria</name>
    <dbReference type="NCBI Taxonomy" id="1230532"/>
    <lineage>
        <taxon>Bacteria</taxon>
        <taxon>Pseudomonadati</taxon>
        <taxon>Bacteroidota</taxon>
        <taxon>Flavobacteriia</taxon>
        <taxon>Flavobacteriales</taxon>
        <taxon>Flavobacteriaceae</taxon>
        <taxon>Lacinutrix</taxon>
    </lineage>
</organism>
<evidence type="ECO:0000313" key="2">
    <source>
        <dbReference type="EMBL" id="MFD2823322.1"/>
    </source>
</evidence>
<proteinExistence type="predicted"/>
<dbReference type="RefSeq" id="WP_183487000.1">
    <property type="nucleotide sequence ID" value="NZ_JBHUOV010000001.1"/>
</dbReference>
<dbReference type="SUPFAM" id="SSF53756">
    <property type="entry name" value="UDP-Glycosyltransferase/glycogen phosphorylase"/>
    <property type="match status" value="1"/>
</dbReference>
<gene>
    <name evidence="2" type="ORF">ACFS5M_06550</name>
</gene>
<feature type="domain" description="Glycosyl transferase family 1" evidence="1">
    <location>
        <begin position="187"/>
        <end position="346"/>
    </location>
</feature>
<dbReference type="Pfam" id="PF00534">
    <property type="entry name" value="Glycos_transf_1"/>
    <property type="match status" value="1"/>
</dbReference>
<dbReference type="InterPro" id="IPR001296">
    <property type="entry name" value="Glyco_trans_1"/>
</dbReference>
<name>A0ABW5WKW5_9FLAO</name>
<reference evidence="3" key="1">
    <citation type="journal article" date="2019" name="Int. J. Syst. Evol. Microbiol.">
        <title>The Global Catalogue of Microorganisms (GCM) 10K type strain sequencing project: providing services to taxonomists for standard genome sequencing and annotation.</title>
        <authorList>
            <consortium name="The Broad Institute Genomics Platform"/>
            <consortium name="The Broad Institute Genome Sequencing Center for Infectious Disease"/>
            <person name="Wu L."/>
            <person name="Ma J."/>
        </authorList>
    </citation>
    <scope>NUCLEOTIDE SEQUENCE [LARGE SCALE GENOMIC DNA]</scope>
    <source>
        <strain evidence="3">KCTC 32141</strain>
    </source>
</reference>
<keyword evidence="2" id="KW-0808">Transferase</keyword>
<evidence type="ECO:0000259" key="1">
    <source>
        <dbReference type="Pfam" id="PF00534"/>
    </source>
</evidence>
<dbReference type="PANTHER" id="PTHR12526:SF630">
    <property type="entry name" value="GLYCOSYLTRANSFERASE"/>
    <property type="match status" value="1"/>
</dbReference>
<keyword evidence="3" id="KW-1185">Reference proteome</keyword>
<keyword evidence="2" id="KW-0328">Glycosyltransferase</keyword>
<dbReference type="GO" id="GO:0016757">
    <property type="term" value="F:glycosyltransferase activity"/>
    <property type="evidence" value="ECO:0007669"/>
    <property type="project" value="UniProtKB-KW"/>
</dbReference>
<sequence length="376" mass="43252">MKLLFINHSAEKTGAPIVLLHFLKWLKQNKTVEFDVLSLKNGNLLDDFTAVSNQHFFNRKEETFSSKAIQILKKELNINKDQKIKYPQKKLDAIAKNNYDLIYANSVVSVPVSVYIKNKSASSPKLINHLHELNLTINRYCPNLNEYEKDIDLTIAVSEKVKHNLVSNWKFLQNKIKVVYAYSEITNQDTKTSNNFVVGASGLVQWRKGPEFFLLVAYYVLKQLPNENIRFQWLGKISKAHELIYEEDILKLNLSDKVEFLGFQDNPSEFYSNLDVFLMTSKEDPFPLVCVEVGMMGVPIICFESATGTEEVLKQVPNSVVPYLDVVAMGDNVIKYFKDADLKRKNGDEMKKIFQEFTPKTQAQKIYNSIEDLLLD</sequence>
<dbReference type="Gene3D" id="3.40.50.2000">
    <property type="entry name" value="Glycogen Phosphorylase B"/>
    <property type="match status" value="2"/>
</dbReference>